<accession>A0A3E1P1J6</accession>
<keyword evidence="1" id="KW-0808">Transferase</keyword>
<sequence>MEKQTTFQQFADRVVGILSTDDFVVGLAAGGSWIGGQLDEYSDIDFVMVTRKGIGGDKGKMMGYAERFGHLLNAFTGEHVGEPRLLICLYDKPLLHVDIKFVTVEEFGQRVENPVLLLDKGGILQEILDRTTAQFPYPEYQWIEDRFWIWVHYTLLKVGRGEYFEVLESIGFMRNVVLGPLLHIRNGNEPRRLRRVEMLCRPEEVMGLKRTLAGYDREAMLAALREVVRMYRDLRRELYTGEVELRRESEERVMEYFDSMS</sequence>
<evidence type="ECO:0000313" key="1">
    <source>
        <dbReference type="EMBL" id="RFM34051.1"/>
    </source>
</evidence>
<dbReference type="AlphaFoldDB" id="A0A3E1P1J6"/>
<gene>
    <name evidence="1" type="ORF">DXN04_12185</name>
</gene>
<keyword evidence="2" id="KW-1185">Reference proteome</keyword>
<dbReference type="Proteomes" id="UP000261174">
    <property type="component" value="Unassembled WGS sequence"/>
</dbReference>
<name>A0A3E1P1J6_9BACT</name>
<dbReference type="Gene3D" id="3.30.460.10">
    <property type="entry name" value="Beta Polymerase, domain 2"/>
    <property type="match status" value="1"/>
</dbReference>
<dbReference type="SUPFAM" id="SSF81301">
    <property type="entry name" value="Nucleotidyltransferase"/>
    <property type="match status" value="1"/>
</dbReference>
<dbReference type="OrthoDB" id="7375008at2"/>
<comment type="caution">
    <text evidence="1">The sequence shown here is derived from an EMBL/GenBank/DDBJ whole genome shotgun (WGS) entry which is preliminary data.</text>
</comment>
<dbReference type="RefSeq" id="WP_116853641.1">
    <property type="nucleotide sequence ID" value="NZ_QTJV01000004.1"/>
</dbReference>
<dbReference type="Gene3D" id="1.20.120.330">
    <property type="entry name" value="Nucleotidyltransferases domain 2"/>
    <property type="match status" value="1"/>
</dbReference>
<dbReference type="EMBL" id="QTJV01000004">
    <property type="protein sequence ID" value="RFM34051.1"/>
    <property type="molecule type" value="Genomic_DNA"/>
</dbReference>
<dbReference type="GO" id="GO:0016740">
    <property type="term" value="F:transferase activity"/>
    <property type="evidence" value="ECO:0007669"/>
    <property type="project" value="UniProtKB-KW"/>
</dbReference>
<protein>
    <submittedName>
        <fullName evidence="1">Nucleotidyltransferase domain-containing protein</fullName>
    </submittedName>
</protein>
<reference evidence="1 2" key="1">
    <citation type="submission" date="2018-08" db="EMBL/GenBank/DDBJ databases">
        <title>Chitinophaga sp. K20C18050901, a novel bacterium isolated from forest soil.</title>
        <authorList>
            <person name="Wang C."/>
        </authorList>
    </citation>
    <scope>NUCLEOTIDE SEQUENCE [LARGE SCALE GENOMIC DNA]</scope>
    <source>
        <strain evidence="1 2">K20C18050901</strain>
    </source>
</reference>
<dbReference type="InterPro" id="IPR043519">
    <property type="entry name" value="NT_sf"/>
</dbReference>
<proteinExistence type="predicted"/>
<evidence type="ECO:0000313" key="2">
    <source>
        <dbReference type="Proteomes" id="UP000261174"/>
    </source>
</evidence>
<organism evidence="1 2">
    <name type="scientific">Chitinophaga silvisoli</name>
    <dbReference type="NCBI Taxonomy" id="2291814"/>
    <lineage>
        <taxon>Bacteria</taxon>
        <taxon>Pseudomonadati</taxon>
        <taxon>Bacteroidota</taxon>
        <taxon>Chitinophagia</taxon>
        <taxon>Chitinophagales</taxon>
        <taxon>Chitinophagaceae</taxon>
        <taxon>Chitinophaga</taxon>
    </lineage>
</organism>